<feature type="transmembrane region" description="Helical" evidence="7">
    <location>
        <begin position="59"/>
        <end position="78"/>
    </location>
</feature>
<proteinExistence type="predicted"/>
<keyword evidence="2" id="KW-1003">Cell membrane</keyword>
<evidence type="ECO:0000256" key="2">
    <source>
        <dbReference type="ARBA" id="ARBA00022475"/>
    </source>
</evidence>
<evidence type="ECO:0000256" key="4">
    <source>
        <dbReference type="ARBA" id="ARBA00022989"/>
    </source>
</evidence>
<dbReference type="EMBL" id="RZIJ01000011">
    <property type="protein sequence ID" value="RUQ69705.1"/>
    <property type="molecule type" value="Genomic_DNA"/>
</dbReference>
<comment type="subcellular location">
    <subcellularLocation>
        <location evidence="1">Cell membrane</location>
        <topology evidence="1">Multi-pass membrane protein</topology>
    </subcellularLocation>
</comment>
<feature type="transmembrane region" description="Helical" evidence="7">
    <location>
        <begin position="157"/>
        <end position="176"/>
    </location>
</feature>
<dbReference type="RefSeq" id="WP_126999289.1">
    <property type="nucleotide sequence ID" value="NZ_CP173192.1"/>
</dbReference>
<feature type="transmembrane region" description="Helical" evidence="7">
    <location>
        <begin position="280"/>
        <end position="302"/>
    </location>
</feature>
<dbReference type="Pfam" id="PF02653">
    <property type="entry name" value="BPD_transp_2"/>
    <property type="match status" value="1"/>
</dbReference>
<keyword evidence="3 7" id="KW-0812">Transmembrane</keyword>
<gene>
    <name evidence="8" type="ORF">EJ913_15180</name>
</gene>
<dbReference type="InterPro" id="IPR043428">
    <property type="entry name" value="LivM-like"/>
</dbReference>
<evidence type="ECO:0000313" key="9">
    <source>
        <dbReference type="Proteomes" id="UP000280346"/>
    </source>
</evidence>
<dbReference type="Proteomes" id="UP000280346">
    <property type="component" value="Unassembled WGS sequence"/>
</dbReference>
<feature type="transmembrane region" description="Helical" evidence="7">
    <location>
        <begin position="206"/>
        <end position="227"/>
    </location>
</feature>
<evidence type="ECO:0000256" key="7">
    <source>
        <dbReference type="SAM" id="Phobius"/>
    </source>
</evidence>
<dbReference type="GO" id="GO:0005886">
    <property type="term" value="C:plasma membrane"/>
    <property type="evidence" value="ECO:0007669"/>
    <property type="project" value="UniProtKB-SubCell"/>
</dbReference>
<comment type="caution">
    <text evidence="8">The sequence shown here is derived from an EMBL/GenBank/DDBJ whole genome shotgun (WGS) entry which is preliminary data.</text>
</comment>
<reference evidence="8 9" key="1">
    <citation type="submission" date="2018-12" db="EMBL/GenBank/DDBJ databases">
        <authorList>
            <person name="Yang Y."/>
        </authorList>
    </citation>
    <scope>NUCLEOTIDE SEQUENCE [LARGE SCALE GENOMIC DNA]</scope>
    <source>
        <strain evidence="8 9">GSF71</strain>
    </source>
</reference>
<feature type="transmembrane region" description="Helical" evidence="7">
    <location>
        <begin position="84"/>
        <end position="103"/>
    </location>
</feature>
<feature type="transmembrane region" description="Helical" evidence="7">
    <location>
        <begin position="110"/>
        <end position="129"/>
    </location>
</feature>
<dbReference type="CDD" id="cd06581">
    <property type="entry name" value="TM_PBP1_LivM_like"/>
    <property type="match status" value="1"/>
</dbReference>
<dbReference type="PANTHER" id="PTHR30482:SF10">
    <property type="entry name" value="HIGH-AFFINITY BRANCHED-CHAIN AMINO ACID TRANSPORT PROTEIN BRAE"/>
    <property type="match status" value="1"/>
</dbReference>
<feature type="region of interest" description="Disordered" evidence="6">
    <location>
        <begin position="312"/>
        <end position="332"/>
    </location>
</feature>
<evidence type="ECO:0000256" key="1">
    <source>
        <dbReference type="ARBA" id="ARBA00004651"/>
    </source>
</evidence>
<organism evidence="8 9">
    <name type="scientific">Azospirillum doebereinerae</name>
    <dbReference type="NCBI Taxonomy" id="92933"/>
    <lineage>
        <taxon>Bacteria</taxon>
        <taxon>Pseudomonadati</taxon>
        <taxon>Pseudomonadota</taxon>
        <taxon>Alphaproteobacteria</taxon>
        <taxon>Rhodospirillales</taxon>
        <taxon>Azospirillaceae</taxon>
        <taxon>Azospirillum</taxon>
    </lineage>
</organism>
<protein>
    <submittedName>
        <fullName evidence="8">Branched-chain amino acid ABC transporter permease</fullName>
    </submittedName>
</protein>
<dbReference type="InterPro" id="IPR001851">
    <property type="entry name" value="ABC_transp_permease"/>
</dbReference>
<sequence length="332" mass="34509">MNAKHISLAGGVLLLGILPFLAGNAYLEHLLVLWMLYALLALSLNIIIGYLGELSFGHAAFVGVGAYTSAILSTQLGLPPLIGLPLAGLVAALFGLVIGYAALRVVGPQFAILTLGFGSILYTVTNHWVDVTRGPMGISNIPPLSLGPVTFTDARETYYLVLGLVLVVAFLCHALVNSRTGRAFIAVRENAPLAASLGVNVFHTKLLGFVVATAIAGVGGAIYAHYIKVITPDIMGVHNVAALIIVVVVGGRGTIVGPILGALVYIGLLESLRVAGPLRMVVFAALLTGTVVFLPGGLVSLWQRWRGNHKAENNATATTAPTTLPNAEGGAK</sequence>
<dbReference type="PANTHER" id="PTHR30482">
    <property type="entry name" value="HIGH-AFFINITY BRANCHED-CHAIN AMINO ACID TRANSPORT SYSTEM PERMEASE"/>
    <property type="match status" value="1"/>
</dbReference>
<evidence type="ECO:0000256" key="5">
    <source>
        <dbReference type="ARBA" id="ARBA00023136"/>
    </source>
</evidence>
<accession>A0A433J7N8</accession>
<dbReference type="AlphaFoldDB" id="A0A433J7N8"/>
<dbReference type="OrthoDB" id="9804361at2"/>
<evidence type="ECO:0000256" key="3">
    <source>
        <dbReference type="ARBA" id="ARBA00022692"/>
    </source>
</evidence>
<keyword evidence="4 7" id="KW-1133">Transmembrane helix</keyword>
<dbReference type="GO" id="GO:0015658">
    <property type="term" value="F:branched-chain amino acid transmembrane transporter activity"/>
    <property type="evidence" value="ECO:0007669"/>
    <property type="project" value="InterPro"/>
</dbReference>
<name>A0A433J7N8_9PROT</name>
<keyword evidence="9" id="KW-1185">Reference proteome</keyword>
<evidence type="ECO:0000313" key="8">
    <source>
        <dbReference type="EMBL" id="RUQ69705.1"/>
    </source>
</evidence>
<evidence type="ECO:0000256" key="6">
    <source>
        <dbReference type="SAM" id="MobiDB-lite"/>
    </source>
</evidence>
<feature type="compositionally biased region" description="Low complexity" evidence="6">
    <location>
        <begin position="313"/>
        <end position="332"/>
    </location>
</feature>
<feature type="transmembrane region" description="Helical" evidence="7">
    <location>
        <begin position="32"/>
        <end position="52"/>
    </location>
</feature>
<feature type="transmembrane region" description="Helical" evidence="7">
    <location>
        <begin position="239"/>
        <end position="268"/>
    </location>
</feature>
<keyword evidence="5 7" id="KW-0472">Membrane</keyword>